<evidence type="ECO:0000313" key="2">
    <source>
        <dbReference type="EMBL" id="KAJ1607984.1"/>
    </source>
</evidence>
<dbReference type="EMBL" id="JAPCXC010000051">
    <property type="protein sequence ID" value="KAJ1607984.1"/>
    <property type="molecule type" value="Genomic_DNA"/>
</dbReference>
<name>A0A9D5DJW8_9CRYT</name>
<dbReference type="AlphaFoldDB" id="A0A9D5DJW8"/>
<dbReference type="Proteomes" id="UP001067231">
    <property type="component" value="Unassembled WGS sequence"/>
</dbReference>
<feature type="signal peptide" evidence="1">
    <location>
        <begin position="1"/>
        <end position="21"/>
    </location>
</feature>
<gene>
    <name evidence="2" type="ORF">OJ253_2122</name>
</gene>
<reference evidence="2" key="1">
    <citation type="submission" date="2022-10" db="EMBL/GenBank/DDBJ databases">
        <title>Adaptive evolution leads to modifications in subtelomeric GC content in a zoonotic Cryptosporidium species.</title>
        <authorList>
            <person name="Li J."/>
            <person name="Feng Y."/>
            <person name="Xiao L."/>
        </authorList>
    </citation>
    <scope>NUCLEOTIDE SEQUENCE</scope>
    <source>
        <strain evidence="2">33844</strain>
    </source>
</reference>
<evidence type="ECO:0000256" key="1">
    <source>
        <dbReference type="SAM" id="SignalP"/>
    </source>
</evidence>
<comment type="caution">
    <text evidence="2">The sequence shown here is derived from an EMBL/GenBank/DDBJ whole genome shotgun (WGS) entry which is preliminary data.</text>
</comment>
<organism evidence="2">
    <name type="scientific">Cryptosporidium canis</name>
    <dbReference type="NCBI Taxonomy" id="195482"/>
    <lineage>
        <taxon>Eukaryota</taxon>
        <taxon>Sar</taxon>
        <taxon>Alveolata</taxon>
        <taxon>Apicomplexa</taxon>
        <taxon>Conoidasida</taxon>
        <taxon>Coccidia</taxon>
        <taxon>Eucoccidiorida</taxon>
        <taxon>Eimeriorina</taxon>
        <taxon>Cryptosporidiidae</taxon>
        <taxon>Cryptosporidium</taxon>
    </lineage>
</organism>
<sequence>MKSTVSLVLYCYFLLINGSFGTFHSQTPTSSISPIDESIFNGYDQGGKEYQLSIQSSEINTLIDESNFNSSIENSIDNYKADKLLEIPFESPLGHFNTEISLGLGMSSSILTSPIMGKSTTILGELSFKYSLDGIRRESVGPENNYLPTNLFNKLFGPKGAKNNAIGLLRYGFLYAIFNEIKNSFPKEQFMYKLSPKLLTDSLDYQDCIKFIREANTHNATFEILSVNENIFETICGKVAKRNFFIEMKNWDNQIMKIMVSIKKNLLPLLNQLQTEINQTKTISLPKVPEVKVSGTDIKLRYLSIVKSIDAIKKKEQSFKSLIFTKKTALKISAQYIPNGNELVEKCIEIIKAENPALMREAYQREKIQQICKVSMGI</sequence>
<dbReference type="OrthoDB" id="343486at2759"/>
<proteinExistence type="predicted"/>
<accession>A0A9D5DJW8</accession>
<protein>
    <submittedName>
        <fullName evidence="2">Signal peptide-containing protein</fullName>
    </submittedName>
</protein>
<feature type="chain" id="PRO_5038471108" evidence="1">
    <location>
        <begin position="22"/>
        <end position="378"/>
    </location>
</feature>
<keyword evidence="1" id="KW-0732">Signal</keyword>